<dbReference type="Proteomes" id="UP001432014">
    <property type="component" value="Chromosome"/>
</dbReference>
<feature type="region of interest" description="Disordered" evidence="1">
    <location>
        <begin position="1"/>
        <end position="20"/>
    </location>
</feature>
<name>A0ABZ1WGB1_9ACTN</name>
<evidence type="ECO:0000313" key="3">
    <source>
        <dbReference type="Proteomes" id="UP001432014"/>
    </source>
</evidence>
<accession>A0ABZ1WGB1</accession>
<proteinExistence type="predicted"/>
<feature type="compositionally biased region" description="Polar residues" evidence="1">
    <location>
        <begin position="1"/>
        <end position="11"/>
    </location>
</feature>
<dbReference type="RefSeq" id="WP_329494157.1">
    <property type="nucleotide sequence ID" value="NZ_CP108460.1"/>
</dbReference>
<sequence length="119" mass="12390">MPGTRLNSTQPADGASGGIKVNPTALRLAAGAAHDIAVALDAARAPEEPSYRAADKLKAQQFELGAALGDAAERWRKQLASVTEAVDLTSRNLTINADGHSATETAIASRMTEIGAHYH</sequence>
<evidence type="ECO:0000256" key="1">
    <source>
        <dbReference type="SAM" id="MobiDB-lite"/>
    </source>
</evidence>
<keyword evidence="3" id="KW-1185">Reference proteome</keyword>
<organism evidence="2 3">
    <name type="scientific">Kitasatospora herbaricolor</name>
    <dbReference type="NCBI Taxonomy" id="68217"/>
    <lineage>
        <taxon>Bacteria</taxon>
        <taxon>Bacillati</taxon>
        <taxon>Actinomycetota</taxon>
        <taxon>Actinomycetes</taxon>
        <taxon>Kitasatosporales</taxon>
        <taxon>Streptomycetaceae</taxon>
        <taxon>Kitasatospora</taxon>
    </lineage>
</organism>
<protein>
    <recommendedName>
        <fullName evidence="4">Excreted virulence factor EspC (Type VII ESX diderm)</fullName>
    </recommendedName>
</protein>
<gene>
    <name evidence="2" type="ORF">OG469_32065</name>
</gene>
<evidence type="ECO:0000313" key="2">
    <source>
        <dbReference type="EMBL" id="WUS59734.1"/>
    </source>
</evidence>
<evidence type="ECO:0008006" key="4">
    <source>
        <dbReference type="Google" id="ProtNLM"/>
    </source>
</evidence>
<dbReference type="EMBL" id="CP108482">
    <property type="protein sequence ID" value="WUS59734.1"/>
    <property type="molecule type" value="Genomic_DNA"/>
</dbReference>
<reference evidence="2 3" key="1">
    <citation type="submission" date="2022-10" db="EMBL/GenBank/DDBJ databases">
        <title>The complete genomes of actinobacterial strains from the NBC collection.</title>
        <authorList>
            <person name="Joergensen T.S."/>
            <person name="Alvarez Arevalo M."/>
            <person name="Sterndorff E.B."/>
            <person name="Faurdal D."/>
            <person name="Vuksanovic O."/>
            <person name="Mourched A.-S."/>
            <person name="Charusanti P."/>
            <person name="Shaw S."/>
            <person name="Blin K."/>
            <person name="Weber T."/>
        </authorList>
    </citation>
    <scope>NUCLEOTIDE SEQUENCE [LARGE SCALE GENOMIC DNA]</scope>
    <source>
        <strain evidence="2 3">NBC_01247</strain>
    </source>
</reference>